<dbReference type="Gene3D" id="1.10.238.10">
    <property type="entry name" value="EF-hand"/>
    <property type="match status" value="1"/>
</dbReference>
<dbReference type="RefSeq" id="XP_022243279.1">
    <property type="nucleotide sequence ID" value="XM_022387571.1"/>
</dbReference>
<dbReference type="SMART" id="SM00054">
    <property type="entry name" value="EFh"/>
    <property type="match status" value="3"/>
</dbReference>
<sequence>MGCSTSKNTEITDEDLEFLKKNTQYNEKTIKEMYNGFKHDCPDGKLNKEKFVELYKLFFTSGNPENFCKHVFRTFDTDHNGSIDFKEFLLAVGITSGGSSDDKLKWAFRMYDIDGDGLIEKREMTKIVQAMYDMLGPCVEDLELDTPQERTEMTFKKMDTNLDNHLSLQEFLSGCAEDPKLAKLLSISSEDQRN</sequence>
<evidence type="ECO:0000313" key="9">
    <source>
        <dbReference type="RefSeq" id="XP_022243279.1"/>
    </source>
</evidence>
<dbReference type="InterPro" id="IPR002048">
    <property type="entry name" value="EF_hand_dom"/>
</dbReference>
<feature type="domain" description="EF-hand" evidence="4">
    <location>
        <begin position="63"/>
        <end position="98"/>
    </location>
</feature>
<evidence type="ECO:0000313" key="12">
    <source>
        <dbReference type="RefSeq" id="XP_022243282.1"/>
    </source>
</evidence>
<gene>
    <name evidence="6 7 8 9 10 11 12" type="primary">LOC106460786</name>
</gene>
<protein>
    <submittedName>
        <fullName evidence="6 7">Neuronal calcium sensor 2-like</fullName>
    </submittedName>
</protein>
<keyword evidence="5" id="KW-1185">Reference proteome</keyword>
<evidence type="ECO:0000259" key="4">
    <source>
        <dbReference type="PROSITE" id="PS50222"/>
    </source>
</evidence>
<dbReference type="PRINTS" id="PR00450">
    <property type="entry name" value="RECOVERIN"/>
</dbReference>
<name>A0ABM1SI27_LIMPO</name>
<dbReference type="PROSITE" id="PS00018">
    <property type="entry name" value="EF_HAND_1"/>
    <property type="match status" value="2"/>
</dbReference>
<dbReference type="PANTHER" id="PTHR23055">
    <property type="entry name" value="CALCIUM BINDING PROTEINS"/>
    <property type="match status" value="1"/>
</dbReference>
<feature type="domain" description="EF-hand" evidence="4">
    <location>
        <begin position="99"/>
        <end position="134"/>
    </location>
</feature>
<evidence type="ECO:0000256" key="2">
    <source>
        <dbReference type="ARBA" id="ARBA00022737"/>
    </source>
</evidence>
<evidence type="ECO:0000313" key="6">
    <source>
        <dbReference type="RefSeq" id="XP_013775980.1"/>
    </source>
</evidence>
<dbReference type="SUPFAM" id="SSF47473">
    <property type="entry name" value="EF-hand"/>
    <property type="match status" value="1"/>
</dbReference>
<evidence type="ECO:0000256" key="3">
    <source>
        <dbReference type="ARBA" id="ARBA00022837"/>
    </source>
</evidence>
<dbReference type="RefSeq" id="XP_022243278.1">
    <property type="nucleotide sequence ID" value="XM_022387570.1"/>
</dbReference>
<feature type="domain" description="EF-hand" evidence="4">
    <location>
        <begin position="146"/>
        <end position="181"/>
    </location>
</feature>
<dbReference type="InterPro" id="IPR018247">
    <property type="entry name" value="EF_Hand_1_Ca_BS"/>
</dbReference>
<organism evidence="5 12">
    <name type="scientific">Limulus polyphemus</name>
    <name type="common">Atlantic horseshoe crab</name>
    <dbReference type="NCBI Taxonomy" id="6850"/>
    <lineage>
        <taxon>Eukaryota</taxon>
        <taxon>Metazoa</taxon>
        <taxon>Ecdysozoa</taxon>
        <taxon>Arthropoda</taxon>
        <taxon>Chelicerata</taxon>
        <taxon>Merostomata</taxon>
        <taxon>Xiphosura</taxon>
        <taxon>Limulidae</taxon>
        <taxon>Limulus</taxon>
    </lineage>
</organism>
<evidence type="ECO:0000313" key="5">
    <source>
        <dbReference type="Proteomes" id="UP000694941"/>
    </source>
</evidence>
<dbReference type="RefSeq" id="XP_022243281.1">
    <property type="nucleotide sequence ID" value="XM_022387573.1"/>
</dbReference>
<dbReference type="RefSeq" id="XP_013775980.1">
    <property type="nucleotide sequence ID" value="XM_013920526.2"/>
</dbReference>
<dbReference type="Pfam" id="PF13499">
    <property type="entry name" value="EF-hand_7"/>
    <property type="match status" value="1"/>
</dbReference>
<dbReference type="RefSeq" id="XP_022243277.1">
    <property type="nucleotide sequence ID" value="XM_022387569.1"/>
</dbReference>
<dbReference type="Pfam" id="PF00036">
    <property type="entry name" value="EF-hand_1"/>
    <property type="match status" value="1"/>
</dbReference>
<dbReference type="InterPro" id="IPR011992">
    <property type="entry name" value="EF-hand-dom_pair"/>
</dbReference>
<accession>A0ABM1SI27</accession>
<proteinExistence type="predicted"/>
<evidence type="ECO:0000313" key="8">
    <source>
        <dbReference type="RefSeq" id="XP_022243278.1"/>
    </source>
</evidence>
<reference evidence="6 7" key="1">
    <citation type="submission" date="2025-05" db="UniProtKB">
        <authorList>
            <consortium name="RefSeq"/>
        </authorList>
    </citation>
    <scope>IDENTIFICATION</scope>
    <source>
        <tissue evidence="6 7">Muscle</tissue>
    </source>
</reference>
<dbReference type="RefSeq" id="XP_022243282.1">
    <property type="nucleotide sequence ID" value="XM_022387574.1"/>
</dbReference>
<evidence type="ECO:0000313" key="7">
    <source>
        <dbReference type="RefSeq" id="XP_022243277.1"/>
    </source>
</evidence>
<dbReference type="CDD" id="cd00051">
    <property type="entry name" value="EFh"/>
    <property type="match status" value="2"/>
</dbReference>
<dbReference type="Proteomes" id="UP000694941">
    <property type="component" value="Unplaced"/>
</dbReference>
<keyword evidence="2" id="KW-0677">Repeat</keyword>
<evidence type="ECO:0000313" key="10">
    <source>
        <dbReference type="RefSeq" id="XP_022243280.1"/>
    </source>
</evidence>
<dbReference type="InterPro" id="IPR028846">
    <property type="entry name" value="Recoverin"/>
</dbReference>
<keyword evidence="3" id="KW-0106">Calcium</keyword>
<keyword evidence="1" id="KW-0479">Metal-binding</keyword>
<dbReference type="RefSeq" id="XP_022243280.1">
    <property type="nucleotide sequence ID" value="XM_022387572.1"/>
</dbReference>
<dbReference type="GeneID" id="106460786"/>
<evidence type="ECO:0000313" key="11">
    <source>
        <dbReference type="RefSeq" id="XP_022243281.1"/>
    </source>
</evidence>
<dbReference type="PROSITE" id="PS50222">
    <property type="entry name" value="EF_HAND_2"/>
    <property type="match status" value="3"/>
</dbReference>
<dbReference type="PANTHER" id="PTHR23055:SF69">
    <property type="entry name" value="NEURONAL CALCIUM SENSOR 2"/>
    <property type="match status" value="1"/>
</dbReference>
<evidence type="ECO:0000256" key="1">
    <source>
        <dbReference type="ARBA" id="ARBA00022723"/>
    </source>
</evidence>